<proteinExistence type="predicted"/>
<feature type="signal peptide" evidence="1">
    <location>
        <begin position="1"/>
        <end position="23"/>
    </location>
</feature>
<dbReference type="AlphaFoldDB" id="A0A5C6QSP5"/>
<evidence type="ECO:0000313" key="5">
    <source>
        <dbReference type="Proteomes" id="UP000321917"/>
    </source>
</evidence>
<organism evidence="3 5">
    <name type="scientific">Colwellia hornerae</name>
    <dbReference type="NCBI Taxonomy" id="89402"/>
    <lineage>
        <taxon>Bacteria</taxon>
        <taxon>Pseudomonadati</taxon>
        <taxon>Pseudomonadota</taxon>
        <taxon>Gammaproteobacteria</taxon>
        <taxon>Alteromonadales</taxon>
        <taxon>Colwelliaceae</taxon>
        <taxon>Colwellia</taxon>
    </lineage>
</organism>
<dbReference type="Pfam" id="PF14595">
    <property type="entry name" value="Thioredoxin_9"/>
    <property type="match status" value="1"/>
</dbReference>
<keyword evidence="4" id="KW-1185">Reference proteome</keyword>
<evidence type="ECO:0000256" key="1">
    <source>
        <dbReference type="SAM" id="SignalP"/>
    </source>
</evidence>
<accession>A0A5C6QSP5</accession>
<sequence>MKKLLLTVFTIVFCNLLSLSVHAENTDGFALGVISEAELLSDFSAFNKNFNEFLLSEQEKEIIAQWPESLKIDIYFATWCHDSEREVPKLLKLLQGNKQISATLIALDYQKEDPQQLAKANNVKYTPTIIIYQDESKTVELGRVIERPNTSLVADINQLLL</sequence>
<dbReference type="SUPFAM" id="SSF52833">
    <property type="entry name" value="Thioredoxin-like"/>
    <property type="match status" value="1"/>
</dbReference>
<gene>
    <name evidence="2" type="ORF">ESZ26_03065</name>
    <name evidence="3" type="ORF">ESZ27_00300</name>
</gene>
<dbReference type="EMBL" id="VOLR01000003">
    <property type="protein sequence ID" value="TWX62382.1"/>
    <property type="molecule type" value="Genomic_DNA"/>
</dbReference>
<dbReference type="CDD" id="cd02947">
    <property type="entry name" value="TRX_family"/>
    <property type="match status" value="1"/>
</dbReference>
<dbReference type="EMBL" id="VOLQ01000001">
    <property type="protein sequence ID" value="TWX72286.1"/>
    <property type="molecule type" value="Genomic_DNA"/>
</dbReference>
<keyword evidence="1" id="KW-0732">Signal</keyword>
<dbReference type="Proteomes" id="UP000321525">
    <property type="component" value="Unassembled WGS sequence"/>
</dbReference>
<dbReference type="Proteomes" id="UP000321917">
    <property type="component" value="Unassembled WGS sequence"/>
</dbReference>
<dbReference type="OrthoDB" id="6398367at2"/>
<comment type="caution">
    <text evidence="3">The sequence shown here is derived from an EMBL/GenBank/DDBJ whole genome shotgun (WGS) entry which is preliminary data.</text>
</comment>
<evidence type="ECO:0000313" key="2">
    <source>
        <dbReference type="EMBL" id="TWX62382.1"/>
    </source>
</evidence>
<dbReference type="InterPro" id="IPR036249">
    <property type="entry name" value="Thioredoxin-like_sf"/>
</dbReference>
<dbReference type="RefSeq" id="WP_146797784.1">
    <property type="nucleotide sequence ID" value="NZ_VOLP01000004.1"/>
</dbReference>
<feature type="chain" id="PRO_5022665842" evidence="1">
    <location>
        <begin position="24"/>
        <end position="161"/>
    </location>
</feature>
<protein>
    <submittedName>
        <fullName evidence="3">Thioredoxin</fullName>
    </submittedName>
</protein>
<evidence type="ECO:0000313" key="4">
    <source>
        <dbReference type="Proteomes" id="UP000321525"/>
    </source>
</evidence>
<dbReference type="Gene3D" id="3.40.30.10">
    <property type="entry name" value="Glutaredoxin"/>
    <property type="match status" value="1"/>
</dbReference>
<evidence type="ECO:0000313" key="3">
    <source>
        <dbReference type="EMBL" id="TWX72286.1"/>
    </source>
</evidence>
<name>A0A5C6QSP5_9GAMM</name>
<reference evidence="3 5" key="1">
    <citation type="submission" date="2019-07" db="EMBL/GenBank/DDBJ databases">
        <title>Genomes of sea-ice associated Colwellia species.</title>
        <authorList>
            <person name="Bowman J.P."/>
        </authorList>
    </citation>
    <scope>NUCLEOTIDE SEQUENCE [LARGE SCALE GENOMIC DNA]</scope>
    <source>
        <strain evidence="2 4">ACAM 607</strain>
        <strain evidence="3 5">IC036</strain>
    </source>
</reference>